<dbReference type="RefSeq" id="WP_006285548.1">
    <property type="nucleotide sequence ID" value="NZ_BALG01000073.1"/>
</dbReference>
<reference evidence="6 7" key="1">
    <citation type="submission" date="2012-10" db="EMBL/GenBank/DDBJ databases">
        <title>Draft Genome Sequence of Paenibacillus popilliae ATCC 14706T.</title>
        <authorList>
            <person name="Iiyama K."/>
            <person name="Mori K."/>
            <person name="Mon H."/>
            <person name="Chieda Y."/>
            <person name="Lee J.M."/>
            <person name="Kusakabe T."/>
            <person name="Tashiro K."/>
            <person name="Asano S."/>
            <person name="Yasunaga-Aoki C."/>
            <person name="Shimizu S."/>
        </authorList>
    </citation>
    <scope>NUCLEOTIDE SEQUENCE [LARGE SCALE GENOMIC DNA]</scope>
    <source>
        <strain evidence="6 7">ATCC 14706</strain>
    </source>
</reference>
<dbReference type="SUPFAM" id="SSF48498">
    <property type="entry name" value="Tetracyclin repressor-like, C-terminal domain"/>
    <property type="match status" value="1"/>
</dbReference>
<protein>
    <submittedName>
        <fullName evidence="6">Transcriptional regulator</fullName>
    </submittedName>
</protein>
<dbReference type="PANTHER" id="PTHR30055:SF238">
    <property type="entry name" value="MYCOFACTOCIN BIOSYNTHESIS TRANSCRIPTIONAL REGULATOR MFTR-RELATED"/>
    <property type="match status" value="1"/>
</dbReference>
<keyword evidence="2 4" id="KW-0238">DNA-binding</keyword>
<dbReference type="AlphaFoldDB" id="M9M4E9"/>
<accession>M9M4E9</accession>
<dbReference type="InterPro" id="IPR001647">
    <property type="entry name" value="HTH_TetR"/>
</dbReference>
<proteinExistence type="predicted"/>
<comment type="caution">
    <text evidence="6">The sequence shown here is derived from an EMBL/GenBank/DDBJ whole genome shotgun (WGS) entry which is preliminary data.</text>
</comment>
<evidence type="ECO:0000313" key="7">
    <source>
        <dbReference type="Proteomes" id="UP000029453"/>
    </source>
</evidence>
<evidence type="ECO:0000256" key="4">
    <source>
        <dbReference type="PROSITE-ProRule" id="PRU00335"/>
    </source>
</evidence>
<evidence type="ECO:0000256" key="1">
    <source>
        <dbReference type="ARBA" id="ARBA00023015"/>
    </source>
</evidence>
<keyword evidence="1" id="KW-0805">Transcription regulation</keyword>
<dbReference type="Gene3D" id="1.10.357.10">
    <property type="entry name" value="Tetracycline Repressor, domain 2"/>
    <property type="match status" value="1"/>
</dbReference>
<dbReference type="Gene3D" id="1.10.10.60">
    <property type="entry name" value="Homeodomain-like"/>
    <property type="match status" value="1"/>
</dbReference>
<dbReference type="InterPro" id="IPR009057">
    <property type="entry name" value="Homeodomain-like_sf"/>
</dbReference>
<dbReference type="Pfam" id="PF00440">
    <property type="entry name" value="TetR_N"/>
    <property type="match status" value="1"/>
</dbReference>
<keyword evidence="7" id="KW-1185">Reference proteome</keyword>
<dbReference type="GO" id="GO:0000976">
    <property type="term" value="F:transcription cis-regulatory region binding"/>
    <property type="evidence" value="ECO:0007669"/>
    <property type="project" value="TreeGrafter"/>
</dbReference>
<dbReference type="SUPFAM" id="SSF46689">
    <property type="entry name" value="Homeodomain-like"/>
    <property type="match status" value="1"/>
</dbReference>
<sequence length="197" mass="22568">MFGLKSKEIKDAALKYFTIHGYEGASLSLIAKDVGMKKQSIYAHFKGKDDLFLQVLRDAKETELTSKLHYFNSIGSQRPEKALYGFLQLVIDLFQKDEQLTFWLRMSFFPPAHLAEAIGAEVIDIEEKVRALLERKFQAWIDEKAIVEEATKTPTLAFLGVVDSIMLELVYGGHDEQRLKEKLEASWTVFWRGIAHP</sequence>
<feature type="DNA-binding region" description="H-T-H motif" evidence="4">
    <location>
        <begin position="26"/>
        <end position="45"/>
    </location>
</feature>
<organism evidence="6 7">
    <name type="scientific">Paenibacillus popilliae ATCC 14706</name>
    <dbReference type="NCBI Taxonomy" id="1212764"/>
    <lineage>
        <taxon>Bacteria</taxon>
        <taxon>Bacillati</taxon>
        <taxon>Bacillota</taxon>
        <taxon>Bacilli</taxon>
        <taxon>Bacillales</taxon>
        <taxon>Paenibacillaceae</taxon>
        <taxon>Paenibacillus</taxon>
    </lineage>
</organism>
<gene>
    <name evidence="6" type="ORF">PPOP_1505</name>
</gene>
<dbReference type="GO" id="GO:0003700">
    <property type="term" value="F:DNA-binding transcription factor activity"/>
    <property type="evidence" value="ECO:0007669"/>
    <property type="project" value="TreeGrafter"/>
</dbReference>
<dbReference type="InterPro" id="IPR050109">
    <property type="entry name" value="HTH-type_TetR-like_transc_reg"/>
</dbReference>
<evidence type="ECO:0000256" key="2">
    <source>
        <dbReference type="ARBA" id="ARBA00023125"/>
    </source>
</evidence>
<dbReference type="EMBL" id="BALG01000073">
    <property type="protein sequence ID" value="GAC42148.1"/>
    <property type="molecule type" value="Genomic_DNA"/>
</dbReference>
<evidence type="ECO:0000256" key="3">
    <source>
        <dbReference type="ARBA" id="ARBA00023163"/>
    </source>
</evidence>
<evidence type="ECO:0000259" key="5">
    <source>
        <dbReference type="PROSITE" id="PS50977"/>
    </source>
</evidence>
<name>M9M4E9_PAEPP</name>
<evidence type="ECO:0000313" key="6">
    <source>
        <dbReference type="EMBL" id="GAC42148.1"/>
    </source>
</evidence>
<keyword evidence="3" id="KW-0804">Transcription</keyword>
<dbReference type="Proteomes" id="UP000029453">
    <property type="component" value="Unassembled WGS sequence"/>
</dbReference>
<dbReference type="InterPro" id="IPR036271">
    <property type="entry name" value="Tet_transcr_reg_TetR-rel_C_sf"/>
</dbReference>
<dbReference type="PRINTS" id="PR00455">
    <property type="entry name" value="HTHTETR"/>
</dbReference>
<dbReference type="PANTHER" id="PTHR30055">
    <property type="entry name" value="HTH-TYPE TRANSCRIPTIONAL REGULATOR RUTR"/>
    <property type="match status" value="1"/>
</dbReference>
<feature type="domain" description="HTH tetR-type" evidence="5">
    <location>
        <begin position="3"/>
        <end position="63"/>
    </location>
</feature>
<dbReference type="PROSITE" id="PS50977">
    <property type="entry name" value="HTH_TETR_2"/>
    <property type="match status" value="1"/>
</dbReference>